<gene>
    <name evidence="7" type="ordered locus">Btus_2971</name>
</gene>
<protein>
    <recommendedName>
        <fullName evidence="9">DUF86 domain-containing protein</fullName>
    </recommendedName>
</protein>
<dbReference type="GO" id="GO:0016787">
    <property type="term" value="F:hydrolase activity"/>
    <property type="evidence" value="ECO:0007669"/>
    <property type="project" value="UniProtKB-KW"/>
</dbReference>
<evidence type="ECO:0000256" key="5">
    <source>
        <dbReference type="ARBA" id="ARBA00022801"/>
    </source>
</evidence>
<dbReference type="PANTHER" id="PTHR34139">
    <property type="entry name" value="UPF0331 PROTEIN MJ0127"/>
    <property type="match status" value="1"/>
</dbReference>
<dbReference type="GO" id="GO:0110001">
    <property type="term" value="C:toxin-antitoxin complex"/>
    <property type="evidence" value="ECO:0007669"/>
    <property type="project" value="InterPro"/>
</dbReference>
<keyword evidence="2" id="KW-1277">Toxin-antitoxin system</keyword>
<evidence type="ECO:0000313" key="8">
    <source>
        <dbReference type="Proteomes" id="UP000002368"/>
    </source>
</evidence>
<evidence type="ECO:0000256" key="2">
    <source>
        <dbReference type="ARBA" id="ARBA00022649"/>
    </source>
</evidence>
<evidence type="ECO:0008006" key="9">
    <source>
        <dbReference type="Google" id="ProtNLM"/>
    </source>
</evidence>
<dbReference type="GO" id="GO:0004540">
    <property type="term" value="F:RNA nuclease activity"/>
    <property type="evidence" value="ECO:0007669"/>
    <property type="project" value="InterPro"/>
</dbReference>
<reference evidence="7 8" key="1">
    <citation type="journal article" date="2011" name="Stand. Genomic Sci.">
        <title>Complete genome sequence of the thermophilic, hydrogen-oxidizing Bacillus tusciae type strain (T2) and reclassification in the new genus, Kyrpidia gen. nov. as Kyrpidia tusciae comb. nov. and emendation of the family Alicyclobacillaceae da Costa and Rainey, 2010.</title>
        <authorList>
            <person name="Klenk H.P."/>
            <person name="Lapidus A."/>
            <person name="Chertkov O."/>
            <person name="Copeland A."/>
            <person name="Del Rio T.G."/>
            <person name="Nolan M."/>
            <person name="Lucas S."/>
            <person name="Chen F."/>
            <person name="Tice H."/>
            <person name="Cheng J.F."/>
            <person name="Han C."/>
            <person name="Bruce D."/>
            <person name="Goodwin L."/>
            <person name="Pitluck S."/>
            <person name="Pati A."/>
            <person name="Ivanova N."/>
            <person name="Mavromatis K."/>
            <person name="Daum C."/>
            <person name="Chen A."/>
            <person name="Palaniappan K."/>
            <person name="Chang Y.J."/>
            <person name="Land M."/>
            <person name="Hauser L."/>
            <person name="Jeffries C.D."/>
            <person name="Detter J.C."/>
            <person name="Rohde M."/>
            <person name="Abt B."/>
            <person name="Pukall R."/>
            <person name="Goker M."/>
            <person name="Bristow J."/>
            <person name="Markowitz V."/>
            <person name="Hugenholtz P."/>
            <person name="Eisen J.A."/>
        </authorList>
    </citation>
    <scope>NUCLEOTIDE SEQUENCE [LARGE SCALE GENOMIC DNA]</scope>
    <source>
        <strain evidence="7 8">DSM 2912</strain>
    </source>
</reference>
<dbReference type="RefSeq" id="WP_013076880.1">
    <property type="nucleotide sequence ID" value="NC_014098.1"/>
</dbReference>
<dbReference type="HOGENOM" id="CLU_142825_3_3_9"/>
<evidence type="ECO:0000256" key="3">
    <source>
        <dbReference type="ARBA" id="ARBA00022722"/>
    </source>
</evidence>
<name>D5WVQ7_KYRT2</name>
<dbReference type="InterPro" id="IPR008201">
    <property type="entry name" value="HepT-like"/>
</dbReference>
<dbReference type="PANTHER" id="PTHR34139:SF1">
    <property type="entry name" value="RNASE MJ1380-RELATED"/>
    <property type="match status" value="1"/>
</dbReference>
<dbReference type="KEGG" id="bts:Btus_2971"/>
<sequence length="116" mass="13582">MKNRSLLYLKDILDSMNKIADYTRGVDYDAFFRHPMMVDAVIRNLEVIGEASKNVSDEIRGKYPEIPWKKMIGLRNILIHEYFGIDESIVWEIIKTNLPEVKPWIEKAIQEIGEIT</sequence>
<keyword evidence="5" id="KW-0378">Hydrolase</keyword>
<dbReference type="EMBL" id="CP002017">
    <property type="protein sequence ID" value="ADG07600.1"/>
    <property type="molecule type" value="Genomic_DNA"/>
</dbReference>
<dbReference type="InterPro" id="IPR037038">
    <property type="entry name" value="HepT-like_sf"/>
</dbReference>
<proteinExistence type="inferred from homology"/>
<dbReference type="Gene3D" id="1.20.120.580">
    <property type="entry name" value="bsu32300-like"/>
    <property type="match status" value="1"/>
</dbReference>
<evidence type="ECO:0000256" key="6">
    <source>
        <dbReference type="ARBA" id="ARBA00024207"/>
    </source>
</evidence>
<accession>D5WVQ7</accession>
<dbReference type="OrthoDB" id="9810538at2"/>
<dbReference type="Pfam" id="PF01934">
    <property type="entry name" value="HepT-like"/>
    <property type="match status" value="1"/>
</dbReference>
<keyword evidence="4" id="KW-0547">Nucleotide-binding</keyword>
<dbReference type="eggNOG" id="COG2361">
    <property type="taxonomic scope" value="Bacteria"/>
</dbReference>
<evidence type="ECO:0000313" key="7">
    <source>
        <dbReference type="EMBL" id="ADG07600.1"/>
    </source>
</evidence>
<organism evidence="7 8">
    <name type="scientific">Kyrpidia tusciae (strain DSM 2912 / NBRC 15312 / T2)</name>
    <name type="common">Bacillus tusciae</name>
    <dbReference type="NCBI Taxonomy" id="562970"/>
    <lineage>
        <taxon>Bacteria</taxon>
        <taxon>Bacillati</taxon>
        <taxon>Bacillota</taxon>
        <taxon>Bacilli</taxon>
        <taxon>Bacillales</taxon>
        <taxon>Alicyclobacillaceae</taxon>
        <taxon>Kyrpidia</taxon>
    </lineage>
</organism>
<dbReference type="Proteomes" id="UP000002368">
    <property type="component" value="Chromosome"/>
</dbReference>
<keyword evidence="3" id="KW-0540">Nuclease</keyword>
<dbReference type="AlphaFoldDB" id="D5WVQ7"/>
<dbReference type="GO" id="GO:0000166">
    <property type="term" value="F:nucleotide binding"/>
    <property type="evidence" value="ECO:0007669"/>
    <property type="project" value="UniProtKB-KW"/>
</dbReference>
<evidence type="ECO:0000256" key="4">
    <source>
        <dbReference type="ARBA" id="ARBA00022741"/>
    </source>
</evidence>
<evidence type="ECO:0000256" key="1">
    <source>
        <dbReference type="ARBA" id="ARBA00022553"/>
    </source>
</evidence>
<keyword evidence="1" id="KW-0597">Phosphoprotein</keyword>
<dbReference type="InterPro" id="IPR051813">
    <property type="entry name" value="HepT_RNase_toxin"/>
</dbReference>
<comment type="similarity">
    <text evidence="6">Belongs to the HepT RNase toxin family.</text>
</comment>
<keyword evidence="8" id="KW-1185">Reference proteome</keyword>